<protein>
    <recommendedName>
        <fullName evidence="2">GYF domain-containing protein</fullName>
    </recommendedName>
</protein>
<feature type="non-terminal residue" evidence="1">
    <location>
        <position position="54"/>
    </location>
</feature>
<organism evidence="1">
    <name type="scientific">marine metagenome</name>
    <dbReference type="NCBI Taxonomy" id="408172"/>
    <lineage>
        <taxon>unclassified sequences</taxon>
        <taxon>metagenomes</taxon>
        <taxon>ecological metagenomes</taxon>
    </lineage>
</organism>
<reference evidence="1" key="1">
    <citation type="submission" date="2018-05" db="EMBL/GenBank/DDBJ databases">
        <authorList>
            <person name="Lanie J.A."/>
            <person name="Ng W.-L."/>
            <person name="Kazmierczak K.M."/>
            <person name="Andrzejewski T.M."/>
            <person name="Davidsen T.M."/>
            <person name="Wayne K.J."/>
            <person name="Tettelin H."/>
            <person name="Glass J.I."/>
            <person name="Rusch D."/>
            <person name="Podicherti R."/>
            <person name="Tsui H.-C.T."/>
            <person name="Winkler M.E."/>
        </authorList>
    </citation>
    <scope>NUCLEOTIDE SEQUENCE</scope>
</reference>
<accession>A0A382JT08</accession>
<evidence type="ECO:0008006" key="2">
    <source>
        <dbReference type="Google" id="ProtNLM"/>
    </source>
</evidence>
<dbReference type="EMBL" id="UINC01076245">
    <property type="protein sequence ID" value="SVC15230.1"/>
    <property type="molecule type" value="Genomic_DNA"/>
</dbReference>
<gene>
    <name evidence="1" type="ORF">METZ01_LOCUS268084</name>
</gene>
<proteinExistence type="predicted"/>
<name>A0A382JT08_9ZZZZ</name>
<sequence length="54" mass="5770">MTVYLLKNGNEIGPLELGEIQALIDSDCIPPSHPLRLEDGTQSTVGILPGIRLA</sequence>
<dbReference type="AlphaFoldDB" id="A0A382JT08"/>
<evidence type="ECO:0000313" key="1">
    <source>
        <dbReference type="EMBL" id="SVC15230.1"/>
    </source>
</evidence>